<evidence type="ECO:0000313" key="2">
    <source>
        <dbReference type="EMBL" id="MBT2989301.1"/>
    </source>
</evidence>
<feature type="transmembrane region" description="Helical" evidence="1">
    <location>
        <begin position="303"/>
        <end position="321"/>
    </location>
</feature>
<feature type="transmembrane region" description="Helical" evidence="1">
    <location>
        <begin position="206"/>
        <end position="230"/>
    </location>
</feature>
<proteinExistence type="predicted"/>
<accession>A0A944M8E1</accession>
<dbReference type="PANTHER" id="PTHR31970">
    <property type="match status" value="1"/>
</dbReference>
<evidence type="ECO:0000313" key="3">
    <source>
        <dbReference type="Proteomes" id="UP000770889"/>
    </source>
</evidence>
<dbReference type="Pfam" id="PF16983">
    <property type="entry name" value="MFS_MOT1"/>
    <property type="match status" value="2"/>
</dbReference>
<organism evidence="2 3">
    <name type="scientific">Candidatus Thiodiazotropha taylori</name>
    <dbReference type="NCBI Taxonomy" id="2792791"/>
    <lineage>
        <taxon>Bacteria</taxon>
        <taxon>Pseudomonadati</taxon>
        <taxon>Pseudomonadota</taxon>
        <taxon>Gammaproteobacteria</taxon>
        <taxon>Chromatiales</taxon>
        <taxon>Sedimenticolaceae</taxon>
        <taxon>Candidatus Thiodiazotropha</taxon>
    </lineage>
</organism>
<gene>
    <name evidence="2" type="ORF">KME65_10080</name>
</gene>
<feature type="transmembrane region" description="Helical" evidence="1">
    <location>
        <begin position="341"/>
        <end position="365"/>
    </location>
</feature>
<feature type="transmembrane region" description="Helical" evidence="1">
    <location>
        <begin position="77"/>
        <end position="104"/>
    </location>
</feature>
<feature type="transmembrane region" description="Helical" evidence="1">
    <location>
        <begin position="242"/>
        <end position="259"/>
    </location>
</feature>
<dbReference type="InterPro" id="IPR031563">
    <property type="entry name" value="MOT1/MOT2"/>
</dbReference>
<dbReference type="PANTHER" id="PTHR31970:SF9">
    <property type="entry name" value="MOLYBDATE TRANSPORTER 2"/>
    <property type="match status" value="1"/>
</dbReference>
<sequence length="377" mass="39530">MSEYGTKRLIGEFSGAFADLGTFLPIAIAVLTLHLLDPSGLFVGFGLFALAVALIYRRPIPVQPMKAVAAIVIADNLTAGTIAATGLILGATVLLLTVTGLVTFIGRKIPHTVLSGIQLGVGLILAWAGAKLIIQDPLTGLAAMLLLLLLLPTRLKPFAAILVIVAASIWSIASLPDPLPEITIGLHLPHWVSIDWSDAWIATESILLPQLALTLTNAMIVTAVIAGRLFADQERTITPSRLGMSTGILNLLLAPLGAFPMCHGAGGLVVQHRFGARTGIAPAIFGATCLAIGLLLGPNALQLLLLIPLAAVGALLVYAGLDLAKSRELTQGSWEEMAVIIITGLVCLLLNVALGLLVGIVAEYLRRRWGKQPSLNI</sequence>
<keyword evidence="1" id="KW-0472">Membrane</keyword>
<evidence type="ECO:0000256" key="1">
    <source>
        <dbReference type="SAM" id="Phobius"/>
    </source>
</evidence>
<dbReference type="EMBL" id="JAHHGM010000008">
    <property type="protein sequence ID" value="MBT2989301.1"/>
    <property type="molecule type" value="Genomic_DNA"/>
</dbReference>
<dbReference type="GO" id="GO:0015098">
    <property type="term" value="F:molybdate ion transmembrane transporter activity"/>
    <property type="evidence" value="ECO:0007669"/>
    <property type="project" value="InterPro"/>
</dbReference>
<reference evidence="2 3" key="1">
    <citation type="submission" date="2021-05" db="EMBL/GenBank/DDBJ databases">
        <title>Genetic and Functional Diversity in Clade A Lucinid endosymbionts from the Bahamas.</title>
        <authorList>
            <person name="Giani N.M."/>
            <person name="Engel A.S."/>
            <person name="Campbell B.J."/>
        </authorList>
    </citation>
    <scope>NUCLEOTIDE SEQUENCE [LARGE SCALE GENOMIC DNA]</scope>
    <source>
        <strain evidence="2">LUC16012Gg_MoonRockCtena</strain>
    </source>
</reference>
<keyword evidence="1" id="KW-1133">Transmembrane helix</keyword>
<feature type="transmembrane region" description="Helical" evidence="1">
    <location>
        <begin position="124"/>
        <end position="151"/>
    </location>
</feature>
<dbReference type="AlphaFoldDB" id="A0A944M8E1"/>
<feature type="transmembrane region" description="Helical" evidence="1">
    <location>
        <begin position="158"/>
        <end position="176"/>
    </location>
</feature>
<dbReference type="Proteomes" id="UP000770889">
    <property type="component" value="Unassembled WGS sequence"/>
</dbReference>
<feature type="transmembrane region" description="Helical" evidence="1">
    <location>
        <begin position="279"/>
        <end position="296"/>
    </location>
</feature>
<feature type="transmembrane region" description="Helical" evidence="1">
    <location>
        <begin position="39"/>
        <end position="56"/>
    </location>
</feature>
<protein>
    <submittedName>
        <fullName evidence="2">Sulfate/molybdate transporter</fullName>
    </submittedName>
</protein>
<feature type="transmembrane region" description="Helical" evidence="1">
    <location>
        <begin position="12"/>
        <end position="33"/>
    </location>
</feature>
<name>A0A944M8E1_9GAMM</name>
<comment type="caution">
    <text evidence="2">The sequence shown here is derived from an EMBL/GenBank/DDBJ whole genome shotgun (WGS) entry which is preliminary data.</text>
</comment>
<keyword evidence="1" id="KW-0812">Transmembrane</keyword>